<accession>A0A9N9GS15</accession>
<dbReference type="AlphaFoldDB" id="A0A9N9GS15"/>
<protein>
    <submittedName>
        <fullName evidence="2">8850_t:CDS:1</fullName>
    </submittedName>
</protein>
<name>A0A9N9GS15_9GLOM</name>
<evidence type="ECO:0000313" key="2">
    <source>
        <dbReference type="EMBL" id="CAG8629639.1"/>
    </source>
</evidence>
<proteinExistence type="predicted"/>
<feature type="non-terminal residue" evidence="2">
    <location>
        <position position="1"/>
    </location>
</feature>
<dbReference type="EMBL" id="CAJVPS010006892">
    <property type="protein sequence ID" value="CAG8629639.1"/>
    <property type="molecule type" value="Genomic_DNA"/>
</dbReference>
<feature type="compositionally biased region" description="Basic and acidic residues" evidence="1">
    <location>
        <begin position="1"/>
        <end position="19"/>
    </location>
</feature>
<comment type="caution">
    <text evidence="2">The sequence shown here is derived from an EMBL/GenBank/DDBJ whole genome shotgun (WGS) entry which is preliminary data.</text>
</comment>
<sequence length="44" mass="5139">VEHQKGCKRNPSKEKENTRNRRKGFYIKSPSETKKGYMEAGQLV</sequence>
<organism evidence="2 3">
    <name type="scientific">Ambispora leptoticha</name>
    <dbReference type="NCBI Taxonomy" id="144679"/>
    <lineage>
        <taxon>Eukaryota</taxon>
        <taxon>Fungi</taxon>
        <taxon>Fungi incertae sedis</taxon>
        <taxon>Mucoromycota</taxon>
        <taxon>Glomeromycotina</taxon>
        <taxon>Glomeromycetes</taxon>
        <taxon>Archaeosporales</taxon>
        <taxon>Ambisporaceae</taxon>
        <taxon>Ambispora</taxon>
    </lineage>
</organism>
<gene>
    <name evidence="2" type="ORF">ALEPTO_LOCUS9302</name>
</gene>
<reference evidence="2" key="1">
    <citation type="submission" date="2021-06" db="EMBL/GenBank/DDBJ databases">
        <authorList>
            <person name="Kallberg Y."/>
            <person name="Tangrot J."/>
            <person name="Rosling A."/>
        </authorList>
    </citation>
    <scope>NUCLEOTIDE SEQUENCE</scope>
    <source>
        <strain evidence="2">FL130A</strain>
    </source>
</reference>
<feature type="region of interest" description="Disordered" evidence="1">
    <location>
        <begin position="1"/>
        <end position="44"/>
    </location>
</feature>
<keyword evidence="3" id="KW-1185">Reference proteome</keyword>
<evidence type="ECO:0000313" key="3">
    <source>
        <dbReference type="Proteomes" id="UP000789508"/>
    </source>
</evidence>
<evidence type="ECO:0000256" key="1">
    <source>
        <dbReference type="SAM" id="MobiDB-lite"/>
    </source>
</evidence>
<dbReference type="Proteomes" id="UP000789508">
    <property type="component" value="Unassembled WGS sequence"/>
</dbReference>